<accession>A0AAE4Y9Z8</accession>
<dbReference type="SUPFAM" id="SSF50475">
    <property type="entry name" value="FMN-binding split barrel"/>
    <property type="match status" value="1"/>
</dbReference>
<comment type="similarity">
    <text evidence="4">Belongs to the flavoredoxin family.</text>
</comment>
<evidence type="ECO:0000256" key="1">
    <source>
        <dbReference type="ARBA" id="ARBA00001917"/>
    </source>
</evidence>
<dbReference type="AlphaFoldDB" id="A0AAE4Y9Z8"/>
<evidence type="ECO:0000256" key="3">
    <source>
        <dbReference type="ARBA" id="ARBA00022643"/>
    </source>
</evidence>
<proteinExistence type="inferred from homology"/>
<sequence>MRYDLETLPERIAYKLLAATTVPRPIAWVVTLDREGRRNAAPYSFFNIMGSAPPTVALGIMADPRGLKDTAQNIADMGEFVINLVPERLVGAMNQTAIDAPRGVDELALAGLETLASTHVAPPRIAESPVAYECRLVQMVETGPHQVLVIGRVLAVHIADRFLIDPARAHIDTPALDLVARGFGATYLRAQDSFQLERPTWPLAAPPGG</sequence>
<feature type="domain" description="Flavin reductase like" evidence="5">
    <location>
        <begin position="19"/>
        <end position="172"/>
    </location>
</feature>
<dbReference type="Proteomes" id="UP001193501">
    <property type="component" value="Unassembled WGS sequence"/>
</dbReference>
<dbReference type="GO" id="GO:0016646">
    <property type="term" value="F:oxidoreductase activity, acting on the CH-NH group of donors, NAD or NADP as acceptor"/>
    <property type="evidence" value="ECO:0007669"/>
    <property type="project" value="UniProtKB-ARBA"/>
</dbReference>
<dbReference type="InterPro" id="IPR012349">
    <property type="entry name" value="Split_barrel_FMN-bd"/>
</dbReference>
<dbReference type="InterPro" id="IPR002563">
    <property type="entry name" value="Flavin_Rdtase-like_dom"/>
</dbReference>
<reference evidence="6" key="1">
    <citation type="submission" date="2020-01" db="EMBL/GenBank/DDBJ databases">
        <authorList>
            <person name="Chen W.-M."/>
        </authorList>
    </citation>
    <scope>NUCLEOTIDE SEQUENCE</scope>
    <source>
        <strain evidence="6">CYK-10</strain>
    </source>
</reference>
<protein>
    <submittedName>
        <fullName evidence="6">Flavin reductase family protein</fullName>
    </submittedName>
</protein>
<keyword evidence="7" id="KW-1185">Reference proteome</keyword>
<dbReference type="EMBL" id="JAABNR010000002">
    <property type="protein sequence ID" value="NBZ86459.1"/>
    <property type="molecule type" value="Genomic_DNA"/>
</dbReference>
<evidence type="ECO:0000256" key="2">
    <source>
        <dbReference type="ARBA" id="ARBA00022630"/>
    </source>
</evidence>
<gene>
    <name evidence="6" type="ORF">GV832_02605</name>
</gene>
<dbReference type="Pfam" id="PF01613">
    <property type="entry name" value="Flavin_Reduct"/>
    <property type="match status" value="1"/>
</dbReference>
<organism evidence="6 7">
    <name type="scientific">Stagnihabitans tardus</name>
    <dbReference type="NCBI Taxonomy" id="2699202"/>
    <lineage>
        <taxon>Bacteria</taxon>
        <taxon>Pseudomonadati</taxon>
        <taxon>Pseudomonadota</taxon>
        <taxon>Alphaproteobacteria</taxon>
        <taxon>Rhodobacterales</taxon>
        <taxon>Paracoccaceae</taxon>
        <taxon>Stagnihabitans</taxon>
    </lineage>
</organism>
<keyword evidence="3" id="KW-0288">FMN</keyword>
<keyword evidence="2" id="KW-0285">Flavoprotein</keyword>
<comment type="cofactor">
    <cofactor evidence="1">
        <name>FMN</name>
        <dbReference type="ChEBI" id="CHEBI:58210"/>
    </cofactor>
</comment>
<dbReference type="GO" id="GO:0010181">
    <property type="term" value="F:FMN binding"/>
    <property type="evidence" value="ECO:0007669"/>
    <property type="project" value="InterPro"/>
</dbReference>
<evidence type="ECO:0000313" key="6">
    <source>
        <dbReference type="EMBL" id="NBZ86459.1"/>
    </source>
</evidence>
<dbReference type="Gene3D" id="2.30.110.10">
    <property type="entry name" value="Electron Transport, Fmn-binding Protein, Chain A"/>
    <property type="match status" value="1"/>
</dbReference>
<evidence type="ECO:0000256" key="4">
    <source>
        <dbReference type="ARBA" id="ARBA00038054"/>
    </source>
</evidence>
<dbReference type="PANTHER" id="PTHR33798:SF5">
    <property type="entry name" value="FLAVIN REDUCTASE LIKE DOMAIN-CONTAINING PROTEIN"/>
    <property type="match status" value="1"/>
</dbReference>
<name>A0AAE4Y9Z8_9RHOB</name>
<dbReference type="SMART" id="SM00903">
    <property type="entry name" value="Flavin_Reduct"/>
    <property type="match status" value="1"/>
</dbReference>
<comment type="caution">
    <text evidence="6">The sequence shown here is derived from an EMBL/GenBank/DDBJ whole genome shotgun (WGS) entry which is preliminary data.</text>
</comment>
<evidence type="ECO:0000259" key="5">
    <source>
        <dbReference type="SMART" id="SM00903"/>
    </source>
</evidence>
<dbReference type="RefSeq" id="WP_168773271.1">
    <property type="nucleotide sequence ID" value="NZ_JAABNR010000002.1"/>
</dbReference>
<evidence type="ECO:0000313" key="7">
    <source>
        <dbReference type="Proteomes" id="UP001193501"/>
    </source>
</evidence>
<dbReference type="PANTHER" id="PTHR33798">
    <property type="entry name" value="FLAVOPROTEIN OXYGENASE"/>
    <property type="match status" value="1"/>
</dbReference>